<evidence type="ECO:0000256" key="2">
    <source>
        <dbReference type="SAM" id="Phobius"/>
    </source>
</evidence>
<dbReference type="AlphaFoldDB" id="A0A6G1WI35"/>
<dbReference type="EMBL" id="WISB01000052">
    <property type="protein sequence ID" value="MQW69307.1"/>
    <property type="molecule type" value="Genomic_DNA"/>
</dbReference>
<sequence length="127" mass="13903">MALSDYERNNTISEICIRTITHPLTNVICIIAVVSLAAFASVPTGIPPYMLAPIGFMLAITIDPADLISRLRARPAKPGSTAARTQSGDRSRRASGNGWSLRFSRQVQHVERKAQAERRVCKGTRGR</sequence>
<feature type="compositionally biased region" description="Basic and acidic residues" evidence="1">
    <location>
        <begin position="108"/>
        <end position="120"/>
    </location>
</feature>
<evidence type="ECO:0000313" key="3">
    <source>
        <dbReference type="EMBL" id="MQW69307.1"/>
    </source>
</evidence>
<proteinExistence type="predicted"/>
<accession>A0A6G1WI35</accession>
<dbReference type="OMA" id="YMLAPIG"/>
<keyword evidence="2" id="KW-0472">Membrane</keyword>
<feature type="transmembrane region" description="Helical" evidence="2">
    <location>
        <begin position="46"/>
        <end position="65"/>
    </location>
</feature>
<keyword evidence="2" id="KW-0812">Transmembrane</keyword>
<reference evidence="3" key="1">
    <citation type="journal article" date="2013" name="Genome Biol.">
        <title>Comparative genomics of the core and accessory genomes of 48 Sinorhizobium strains comprising five genospecies.</title>
        <authorList>
            <person name="Sugawara M."/>
            <person name="Epstein B."/>
            <person name="Badgley B.D."/>
            <person name="Unno T."/>
            <person name="Xu L."/>
            <person name="Reese J."/>
            <person name="Gyaneshwar P."/>
            <person name="Denny R."/>
            <person name="Mudge J."/>
            <person name="Bharti A.K."/>
            <person name="Farmer A.D."/>
            <person name="May G.D."/>
            <person name="Woodward J.E."/>
            <person name="Medigue C."/>
            <person name="Vallenet D."/>
            <person name="Lajus A."/>
            <person name="Rouy Z."/>
            <person name="Martinez-Vaz B."/>
            <person name="Tiffin P."/>
            <person name="Young N.D."/>
            <person name="Sadowsky M.J."/>
        </authorList>
    </citation>
    <scope>NUCLEOTIDE SEQUENCE</scope>
    <source>
        <strain evidence="3">M1</strain>
    </source>
</reference>
<name>A0A6G1WI35_9HYPH</name>
<protein>
    <submittedName>
        <fullName evidence="3">Uncharacterized protein</fullName>
    </submittedName>
</protein>
<feature type="transmembrane region" description="Helical" evidence="2">
    <location>
        <begin position="20"/>
        <end position="40"/>
    </location>
</feature>
<keyword evidence="2" id="KW-1133">Transmembrane helix</keyword>
<gene>
    <name evidence="3" type="ORF">GHJ91_09005</name>
</gene>
<comment type="caution">
    <text evidence="3">The sequence shown here is derived from an EMBL/GenBank/DDBJ whole genome shotgun (WGS) entry which is preliminary data.</text>
</comment>
<organism evidence="3">
    <name type="scientific">Sinorhizobium medicae</name>
    <dbReference type="NCBI Taxonomy" id="110321"/>
    <lineage>
        <taxon>Bacteria</taxon>
        <taxon>Pseudomonadati</taxon>
        <taxon>Pseudomonadota</taxon>
        <taxon>Alphaproteobacteria</taxon>
        <taxon>Hyphomicrobiales</taxon>
        <taxon>Rhizobiaceae</taxon>
        <taxon>Sinorhizobium/Ensifer group</taxon>
        <taxon>Sinorhizobium</taxon>
    </lineage>
</organism>
<evidence type="ECO:0000256" key="1">
    <source>
        <dbReference type="SAM" id="MobiDB-lite"/>
    </source>
</evidence>
<feature type="region of interest" description="Disordered" evidence="1">
    <location>
        <begin position="74"/>
        <end position="127"/>
    </location>
</feature>